<dbReference type="Proteomes" id="UP000641646">
    <property type="component" value="Unassembled WGS sequence"/>
</dbReference>
<keyword evidence="1" id="KW-0812">Transmembrane</keyword>
<dbReference type="EMBL" id="JACJPW010000147">
    <property type="protein sequence ID" value="MBD2185862.1"/>
    <property type="molecule type" value="Genomic_DNA"/>
</dbReference>
<protein>
    <submittedName>
        <fullName evidence="2">Uncharacterized protein</fullName>
    </submittedName>
</protein>
<proteinExistence type="predicted"/>
<dbReference type="AlphaFoldDB" id="A0A926VN28"/>
<feature type="transmembrane region" description="Helical" evidence="1">
    <location>
        <begin position="92"/>
        <end position="116"/>
    </location>
</feature>
<sequence>MTQPIPKQSLTPLTENRRLNLHDVYICPVCRYGELSVLTLTESFACNFCRHIFTTNLNDQLLIMADSSQPMAWRWTGRNWKIAHQKDSELTAVLWLLGAALVIFPTLIVGLSAYIFPAEEGSYGAWLPKFWIGLTFVCHLSFVVWLLAENYQLPYYMVLKVKLREFLSRREERT</sequence>
<accession>A0A926VN28</accession>
<organism evidence="2 3">
    <name type="scientific">Aerosakkonema funiforme FACHB-1375</name>
    <dbReference type="NCBI Taxonomy" id="2949571"/>
    <lineage>
        <taxon>Bacteria</taxon>
        <taxon>Bacillati</taxon>
        <taxon>Cyanobacteriota</taxon>
        <taxon>Cyanophyceae</taxon>
        <taxon>Oscillatoriophycideae</taxon>
        <taxon>Aerosakkonematales</taxon>
        <taxon>Aerosakkonemataceae</taxon>
        <taxon>Aerosakkonema</taxon>
    </lineage>
</organism>
<keyword evidence="1" id="KW-0472">Membrane</keyword>
<reference evidence="2" key="2">
    <citation type="submission" date="2020-08" db="EMBL/GenBank/DDBJ databases">
        <authorList>
            <person name="Chen M."/>
            <person name="Teng W."/>
            <person name="Zhao L."/>
            <person name="Hu C."/>
            <person name="Zhou Y."/>
            <person name="Han B."/>
            <person name="Song L."/>
            <person name="Shu W."/>
        </authorList>
    </citation>
    <scope>NUCLEOTIDE SEQUENCE</scope>
    <source>
        <strain evidence="2">FACHB-1375</strain>
    </source>
</reference>
<evidence type="ECO:0000313" key="3">
    <source>
        <dbReference type="Proteomes" id="UP000641646"/>
    </source>
</evidence>
<keyword evidence="3" id="KW-1185">Reference proteome</keyword>
<keyword evidence="1" id="KW-1133">Transmembrane helix</keyword>
<dbReference type="RefSeq" id="WP_190474587.1">
    <property type="nucleotide sequence ID" value="NZ_JACJPW010000147.1"/>
</dbReference>
<gene>
    <name evidence="2" type="ORF">H6G03_33195</name>
</gene>
<evidence type="ECO:0000256" key="1">
    <source>
        <dbReference type="SAM" id="Phobius"/>
    </source>
</evidence>
<evidence type="ECO:0000313" key="2">
    <source>
        <dbReference type="EMBL" id="MBD2185862.1"/>
    </source>
</evidence>
<feature type="transmembrane region" description="Helical" evidence="1">
    <location>
        <begin position="128"/>
        <end position="148"/>
    </location>
</feature>
<reference evidence="2" key="1">
    <citation type="journal article" date="2015" name="ISME J.">
        <title>Draft Genome Sequence of Streptomyces incarnatus NRRL8089, which Produces the Nucleoside Antibiotic Sinefungin.</title>
        <authorList>
            <person name="Oshima K."/>
            <person name="Hattori M."/>
            <person name="Shimizu H."/>
            <person name="Fukuda K."/>
            <person name="Nemoto M."/>
            <person name="Inagaki K."/>
            <person name="Tamura T."/>
        </authorList>
    </citation>
    <scope>NUCLEOTIDE SEQUENCE</scope>
    <source>
        <strain evidence="2">FACHB-1375</strain>
    </source>
</reference>
<name>A0A926VN28_9CYAN</name>
<comment type="caution">
    <text evidence="2">The sequence shown here is derived from an EMBL/GenBank/DDBJ whole genome shotgun (WGS) entry which is preliminary data.</text>
</comment>